<feature type="chain" id="PRO_5047004769" description="ABC transporter permease" evidence="2">
    <location>
        <begin position="32"/>
        <end position="282"/>
    </location>
</feature>
<feature type="transmembrane region" description="Helical" evidence="1">
    <location>
        <begin position="172"/>
        <end position="190"/>
    </location>
</feature>
<evidence type="ECO:0008006" key="5">
    <source>
        <dbReference type="Google" id="ProtNLM"/>
    </source>
</evidence>
<evidence type="ECO:0000256" key="1">
    <source>
        <dbReference type="SAM" id="Phobius"/>
    </source>
</evidence>
<keyword evidence="1" id="KW-0472">Membrane</keyword>
<evidence type="ECO:0000313" key="3">
    <source>
        <dbReference type="EMBL" id="GAA3371782.1"/>
    </source>
</evidence>
<comment type="caution">
    <text evidence="3">The sequence shown here is derived from an EMBL/GenBank/DDBJ whole genome shotgun (WGS) entry which is preliminary data.</text>
</comment>
<gene>
    <name evidence="3" type="ORF">GCM10020367_23850</name>
</gene>
<organism evidence="3 4">
    <name type="scientific">Streptomyces sannanensis</name>
    <dbReference type="NCBI Taxonomy" id="285536"/>
    <lineage>
        <taxon>Bacteria</taxon>
        <taxon>Bacillati</taxon>
        <taxon>Actinomycetota</taxon>
        <taxon>Actinomycetes</taxon>
        <taxon>Kitasatosporales</taxon>
        <taxon>Streptomycetaceae</taxon>
        <taxon>Streptomyces</taxon>
    </lineage>
</organism>
<keyword evidence="1" id="KW-1133">Transmembrane helix</keyword>
<feature type="transmembrane region" description="Helical" evidence="1">
    <location>
        <begin position="239"/>
        <end position="272"/>
    </location>
</feature>
<dbReference type="Proteomes" id="UP001499990">
    <property type="component" value="Unassembled WGS sequence"/>
</dbReference>
<keyword evidence="4" id="KW-1185">Reference proteome</keyword>
<feature type="signal peptide" evidence="2">
    <location>
        <begin position="1"/>
        <end position="31"/>
    </location>
</feature>
<feature type="transmembrane region" description="Helical" evidence="1">
    <location>
        <begin position="66"/>
        <end position="88"/>
    </location>
</feature>
<dbReference type="EMBL" id="BAAAYL010000001">
    <property type="protein sequence ID" value="GAA3371782.1"/>
    <property type="molecule type" value="Genomic_DNA"/>
</dbReference>
<proteinExistence type="predicted"/>
<keyword evidence="2" id="KW-0732">Signal</keyword>
<evidence type="ECO:0000313" key="4">
    <source>
        <dbReference type="Proteomes" id="UP001499990"/>
    </source>
</evidence>
<keyword evidence="1" id="KW-0812">Transmembrane</keyword>
<feature type="transmembrane region" description="Helical" evidence="1">
    <location>
        <begin position="109"/>
        <end position="131"/>
    </location>
</feature>
<sequence>MKALAPLRAELRTAALPAAALTVAAALSASARPLAELSAATTRGQDGIGQAMAHLISPAGALQAAAWHHGALLGLVFAALLGAVLGGEGVETGTWSLARLHQASVVRGLLWKIAAVLTASCISVLVTWAALWGSAQLFEPPTPPPHVTWAQHITWQAAPVGWAETAESCSRAVLALSVYAALGVCAAAATRVVIAGAAVAVGGMVVTMPLVTTGIRSTLPHYWIAAWMEFPGGAQWELYWWSSSPIGAGIGVPLTVMCALLLLLLAAAWLLLRGERALTPRA</sequence>
<reference evidence="4" key="1">
    <citation type="journal article" date="2019" name="Int. J. Syst. Evol. Microbiol.">
        <title>The Global Catalogue of Microorganisms (GCM) 10K type strain sequencing project: providing services to taxonomists for standard genome sequencing and annotation.</title>
        <authorList>
            <consortium name="The Broad Institute Genomics Platform"/>
            <consortium name="The Broad Institute Genome Sequencing Center for Infectious Disease"/>
            <person name="Wu L."/>
            <person name="Ma J."/>
        </authorList>
    </citation>
    <scope>NUCLEOTIDE SEQUENCE [LARGE SCALE GENOMIC DNA]</scope>
    <source>
        <strain evidence="4">JCM 9651</strain>
    </source>
</reference>
<name>A0ABP6SAF1_9ACTN</name>
<protein>
    <recommendedName>
        <fullName evidence="5">ABC transporter permease</fullName>
    </recommendedName>
</protein>
<feature type="transmembrane region" description="Helical" evidence="1">
    <location>
        <begin position="197"/>
        <end position="219"/>
    </location>
</feature>
<accession>A0ABP6SAF1</accession>
<evidence type="ECO:0000256" key="2">
    <source>
        <dbReference type="SAM" id="SignalP"/>
    </source>
</evidence>